<evidence type="ECO:0000259" key="1">
    <source>
        <dbReference type="Pfam" id="PF13683"/>
    </source>
</evidence>
<dbReference type="GO" id="GO:0003676">
    <property type="term" value="F:nucleic acid binding"/>
    <property type="evidence" value="ECO:0007669"/>
    <property type="project" value="InterPro"/>
</dbReference>
<feature type="domain" description="Integrase catalytic" evidence="1">
    <location>
        <begin position="84"/>
        <end position="149"/>
    </location>
</feature>
<dbReference type="Gene3D" id="3.30.420.10">
    <property type="entry name" value="Ribonuclease H-like superfamily/Ribonuclease H"/>
    <property type="match status" value="1"/>
</dbReference>
<dbReference type="Proteomes" id="UP000325778">
    <property type="component" value="Plasmid pAC1530"/>
</dbReference>
<dbReference type="EMBL" id="CP045561">
    <property type="protein sequence ID" value="QGA46114.1"/>
    <property type="molecule type" value="Genomic_DNA"/>
</dbReference>
<evidence type="ECO:0000313" key="3">
    <source>
        <dbReference type="EMBL" id="QGA46114.1"/>
    </source>
</evidence>
<dbReference type="Pfam" id="PF13683">
    <property type="entry name" value="rve_3"/>
    <property type="match status" value="1"/>
</dbReference>
<dbReference type="PANTHER" id="PTHR46889:SF4">
    <property type="entry name" value="TRANSPOSASE INSO FOR INSERTION SEQUENCE ELEMENT IS911B-RELATED"/>
    <property type="match status" value="1"/>
</dbReference>
<protein>
    <submittedName>
        <fullName evidence="3">Transposase</fullName>
    </submittedName>
</protein>
<proteinExistence type="predicted"/>
<dbReference type="InterPro" id="IPR036397">
    <property type="entry name" value="RNaseH_sf"/>
</dbReference>
<evidence type="ECO:0000313" key="4">
    <source>
        <dbReference type="Proteomes" id="UP000325778"/>
    </source>
</evidence>
<dbReference type="Pfam" id="PF21941">
    <property type="entry name" value="SMEK_N"/>
    <property type="match status" value="1"/>
</dbReference>
<dbReference type="NCBIfam" id="NF033859">
    <property type="entry name" value="SMEK_N"/>
    <property type="match status" value="1"/>
</dbReference>
<dbReference type="GO" id="GO:0015074">
    <property type="term" value="P:DNA integration"/>
    <property type="evidence" value="ECO:0007669"/>
    <property type="project" value="InterPro"/>
</dbReference>
<sequence>MLTRTEQSHHLSTAFANLSTSITFKCQQGLFDDNHVMETILPTLLNHLYGLGLMNLNIVKHNHPAIDLGDSIMGKAVHVLKSNDIQISMDGKGRWVDNVMVERLWRSVKYEEVYLKAYSNVLDAKKQLNAYFEFYNLKRPHSSLDKMTPDEFYYDQLPQQIVQTCGTTSI</sequence>
<keyword evidence="3" id="KW-0614">Plasmid</keyword>
<dbReference type="SUPFAM" id="SSF53098">
    <property type="entry name" value="Ribonuclease H-like"/>
    <property type="match status" value="1"/>
</dbReference>
<dbReference type="InterPro" id="IPR050900">
    <property type="entry name" value="Transposase_IS3/IS150/IS904"/>
</dbReference>
<feature type="domain" description="SMEK" evidence="2">
    <location>
        <begin position="12"/>
        <end position="79"/>
    </location>
</feature>
<organism evidence="3 4">
    <name type="scientific">Acinetobacter nosocomialis</name>
    <dbReference type="NCBI Taxonomy" id="106654"/>
    <lineage>
        <taxon>Bacteria</taxon>
        <taxon>Pseudomonadati</taxon>
        <taxon>Pseudomonadota</taxon>
        <taxon>Gammaproteobacteria</taxon>
        <taxon>Moraxellales</taxon>
        <taxon>Moraxellaceae</taxon>
        <taxon>Acinetobacter</taxon>
        <taxon>Acinetobacter calcoaceticus/baumannii complex</taxon>
    </lineage>
</organism>
<dbReference type="InterPro" id="IPR012337">
    <property type="entry name" value="RNaseH-like_sf"/>
</dbReference>
<dbReference type="AlphaFoldDB" id="A0AB37D1G8"/>
<dbReference type="InterPro" id="IPR001584">
    <property type="entry name" value="Integrase_cat-core"/>
</dbReference>
<accession>A0AB37D1G8</accession>
<gene>
    <name evidence="3" type="ORF">GD578_19735</name>
</gene>
<dbReference type="PANTHER" id="PTHR46889">
    <property type="entry name" value="TRANSPOSASE INSF FOR INSERTION SEQUENCE IS3B-RELATED"/>
    <property type="match status" value="1"/>
</dbReference>
<evidence type="ECO:0000259" key="2">
    <source>
        <dbReference type="Pfam" id="PF21941"/>
    </source>
</evidence>
<geneLocation type="plasmid" evidence="3 4">
    <name>pAC1530</name>
</geneLocation>
<reference evidence="3 4" key="1">
    <citation type="journal article" date="2021" name="MSphere">
        <title>Complete Genome Sequencing of Acinetobacter baumannii AC1633 and Acinetobacter nosocomialis AC1530 Unveils a Large Multidrug-Resistant Plasmid Encoding the NDM-1 and OXA-58 Carbapenemases.</title>
        <authorList>
            <person name="Alattraqchi A.G."/>
            <person name="Mohd Rani F."/>
            <person name="A. Rahman N.I."/>
            <person name="Ismail S."/>
            <person name="Cleary D.W."/>
            <person name="Clarke S.C."/>
            <person name="Yeo C.C."/>
        </authorList>
    </citation>
    <scope>NUCLEOTIDE SEQUENCE [LARGE SCALE GENOMIC DNA]</scope>
    <source>
        <strain evidence="3 4">AC1530</strain>
        <plasmid evidence="3">pAC1530</plasmid>
    </source>
</reference>
<name>A0AB37D1G8_ACINO</name>
<dbReference type="RefSeq" id="WP_153518785.1">
    <property type="nucleotide sequence ID" value="NZ_CP045561.1"/>
</dbReference>
<dbReference type="InterPro" id="IPR047740">
    <property type="entry name" value="SMEK_dom"/>
</dbReference>